<dbReference type="EMBL" id="CAJNOI010000823">
    <property type="protein sequence ID" value="CAF1350393.1"/>
    <property type="molecule type" value="Genomic_DNA"/>
</dbReference>
<dbReference type="SUPFAM" id="SSF47473">
    <property type="entry name" value="EF-hand"/>
    <property type="match status" value="1"/>
</dbReference>
<comment type="caution">
    <text evidence="4">The sequence shown here is derived from an EMBL/GenBank/DDBJ whole genome shotgun (WGS) entry which is preliminary data.</text>
</comment>
<evidence type="ECO:0000313" key="3">
    <source>
        <dbReference type="EMBL" id="CAF1350393.1"/>
    </source>
</evidence>
<evidence type="ECO:0000313" key="4">
    <source>
        <dbReference type="EMBL" id="CAF1596334.1"/>
    </source>
</evidence>
<feature type="domain" description="EF-hand" evidence="2">
    <location>
        <begin position="74"/>
        <end position="109"/>
    </location>
</feature>
<dbReference type="InterPro" id="IPR011992">
    <property type="entry name" value="EF-hand-dom_pair"/>
</dbReference>
<proteinExistence type="predicted"/>
<dbReference type="InterPro" id="IPR018247">
    <property type="entry name" value="EF_Hand_1_Ca_BS"/>
</dbReference>
<dbReference type="InterPro" id="IPR002048">
    <property type="entry name" value="EF_hand_dom"/>
</dbReference>
<dbReference type="EMBL" id="CAJNOM010001175">
    <property type="protein sequence ID" value="CAF1596334.1"/>
    <property type="molecule type" value="Genomic_DNA"/>
</dbReference>
<keyword evidence="5" id="KW-1185">Reference proteome</keyword>
<dbReference type="Proteomes" id="UP000663832">
    <property type="component" value="Unassembled WGS sequence"/>
</dbReference>
<keyword evidence="1" id="KW-0106">Calcium</keyword>
<accession>A0A816AHP2</accession>
<organism evidence="4 5">
    <name type="scientific">Adineta steineri</name>
    <dbReference type="NCBI Taxonomy" id="433720"/>
    <lineage>
        <taxon>Eukaryota</taxon>
        <taxon>Metazoa</taxon>
        <taxon>Spiralia</taxon>
        <taxon>Gnathifera</taxon>
        <taxon>Rotifera</taxon>
        <taxon>Eurotatoria</taxon>
        <taxon>Bdelloidea</taxon>
        <taxon>Adinetida</taxon>
        <taxon>Adinetidae</taxon>
        <taxon>Adineta</taxon>
    </lineage>
</organism>
<sequence length="152" mass="17223">MTKHNVHKRVHRRNGRIDSLEFDFTEPGHLGSTSQTVKISRDQYEQSKATNSKLVLSFDEATDVLNVFMKGSHATPDEISAVFSILDKNKSGDISVREIAAFTRIIAPNFNKETVFELVSIVDSNDDDKMNLTEFTIFIKKNLGRKVALNRH</sequence>
<dbReference type="Proteomes" id="UP000663877">
    <property type="component" value="Unassembled WGS sequence"/>
</dbReference>
<evidence type="ECO:0000256" key="1">
    <source>
        <dbReference type="ARBA" id="ARBA00022837"/>
    </source>
</evidence>
<dbReference type="OrthoDB" id="26525at2759"/>
<dbReference type="CDD" id="cd00051">
    <property type="entry name" value="EFh"/>
    <property type="match status" value="1"/>
</dbReference>
<reference evidence="4" key="1">
    <citation type="submission" date="2021-02" db="EMBL/GenBank/DDBJ databases">
        <authorList>
            <person name="Nowell W R."/>
        </authorList>
    </citation>
    <scope>NUCLEOTIDE SEQUENCE</scope>
</reference>
<gene>
    <name evidence="3" type="ORF">BJG266_LOCUS34920</name>
    <name evidence="4" type="ORF">QVE165_LOCUS51968</name>
</gene>
<dbReference type="GO" id="GO:0005509">
    <property type="term" value="F:calcium ion binding"/>
    <property type="evidence" value="ECO:0007669"/>
    <property type="project" value="InterPro"/>
</dbReference>
<dbReference type="PROSITE" id="PS00018">
    <property type="entry name" value="EF_HAND_1"/>
    <property type="match status" value="2"/>
</dbReference>
<dbReference type="Pfam" id="PF13499">
    <property type="entry name" value="EF-hand_7"/>
    <property type="match status" value="1"/>
</dbReference>
<dbReference type="AlphaFoldDB" id="A0A816AHP2"/>
<protein>
    <recommendedName>
        <fullName evidence="2">EF-hand domain-containing protein</fullName>
    </recommendedName>
</protein>
<dbReference type="PROSITE" id="PS50222">
    <property type="entry name" value="EF_HAND_2"/>
    <property type="match status" value="1"/>
</dbReference>
<evidence type="ECO:0000313" key="5">
    <source>
        <dbReference type="Proteomes" id="UP000663832"/>
    </source>
</evidence>
<name>A0A816AHP2_9BILA</name>
<dbReference type="Gene3D" id="1.10.238.10">
    <property type="entry name" value="EF-hand"/>
    <property type="match status" value="1"/>
</dbReference>
<evidence type="ECO:0000259" key="2">
    <source>
        <dbReference type="PROSITE" id="PS50222"/>
    </source>
</evidence>